<evidence type="ECO:0000256" key="2">
    <source>
        <dbReference type="ARBA" id="ARBA00022723"/>
    </source>
</evidence>
<dbReference type="GO" id="GO:0004222">
    <property type="term" value="F:metalloendopeptidase activity"/>
    <property type="evidence" value="ECO:0007669"/>
    <property type="project" value="InterPro"/>
</dbReference>
<gene>
    <name evidence="12" type="ORF">B6S12_05920</name>
</gene>
<keyword evidence="3 8" id="KW-0378">Hydrolase</keyword>
<keyword evidence="4 7" id="KW-0862">Zinc</keyword>
<evidence type="ECO:0000256" key="8">
    <source>
        <dbReference type="RuleBase" id="RU003983"/>
    </source>
</evidence>
<reference evidence="12 13" key="1">
    <citation type="submission" date="2017-03" db="EMBL/GenBank/DDBJ databases">
        <title>Genomic and clinical evidence uncovers the enterohepatic species Helicobacter valdiviensis as a potential human intestinal pathogen.</title>
        <authorList>
            <person name="Fresia P."/>
            <person name="Jara R."/>
            <person name="Sierra R."/>
            <person name="Ferres I."/>
            <person name="Greif G."/>
            <person name="Iraola G."/>
            <person name="Collado L."/>
        </authorList>
    </citation>
    <scope>NUCLEOTIDE SEQUENCE [LARGE SCALE GENOMIC DNA]</scope>
    <source>
        <strain evidence="12 13">WBE14</strain>
    </source>
</reference>
<evidence type="ECO:0000256" key="9">
    <source>
        <dbReference type="SAM" id="Phobius"/>
    </source>
</evidence>
<evidence type="ECO:0000313" key="12">
    <source>
        <dbReference type="EMBL" id="PZT48087.1"/>
    </source>
</evidence>
<feature type="transmembrane region" description="Helical" evidence="9">
    <location>
        <begin position="71"/>
        <end position="92"/>
    </location>
</feature>
<keyword evidence="1 8" id="KW-0645">Protease</keyword>
<keyword evidence="9" id="KW-0812">Transmembrane</keyword>
<dbReference type="FunFam" id="3.30.2010.10:FF:000010">
    <property type="entry name" value="M48 family peptidase"/>
    <property type="match status" value="1"/>
</dbReference>
<evidence type="ECO:0000256" key="3">
    <source>
        <dbReference type="ARBA" id="ARBA00022801"/>
    </source>
</evidence>
<keyword evidence="9" id="KW-1133">Transmembrane helix</keyword>
<dbReference type="InterPro" id="IPR008075">
    <property type="entry name" value="LIMR"/>
</dbReference>
<dbReference type="InterPro" id="IPR001915">
    <property type="entry name" value="Peptidase_M48"/>
</dbReference>
<protein>
    <submittedName>
        <fullName evidence="12">Peptidase M48</fullName>
    </submittedName>
</protein>
<keyword evidence="9" id="KW-0472">Membrane</keyword>
<feature type="transmembrane region" description="Helical" evidence="9">
    <location>
        <begin position="295"/>
        <end position="318"/>
    </location>
</feature>
<dbReference type="InterPro" id="IPR032456">
    <property type="entry name" value="Peptidase_M48_N"/>
</dbReference>
<feature type="binding site" evidence="7">
    <location>
        <position position="323"/>
    </location>
    <ligand>
        <name>Zn(2+)</name>
        <dbReference type="ChEBI" id="CHEBI:29105"/>
        <note>catalytic</note>
    </ligand>
</feature>
<feature type="binding site" evidence="7">
    <location>
        <position position="252"/>
    </location>
    <ligand>
        <name>Zn(2+)</name>
        <dbReference type="ChEBI" id="CHEBI:29105"/>
        <note>catalytic</note>
    </ligand>
</feature>
<feature type="domain" description="Peptidase M48" evidence="10">
    <location>
        <begin position="178"/>
        <end position="378"/>
    </location>
</feature>
<dbReference type="Gene3D" id="3.30.2010.10">
    <property type="entry name" value="Metalloproteases ('zincins'), catalytic domain"/>
    <property type="match status" value="1"/>
</dbReference>
<dbReference type="AlphaFoldDB" id="A0A2W6MUF1"/>
<feature type="active site" evidence="6">
    <location>
        <position position="249"/>
    </location>
</feature>
<dbReference type="Pfam" id="PF16491">
    <property type="entry name" value="Peptidase_M48_N"/>
    <property type="match status" value="1"/>
</dbReference>
<feature type="binding site" evidence="7">
    <location>
        <position position="248"/>
    </location>
    <ligand>
        <name>Zn(2+)</name>
        <dbReference type="ChEBI" id="CHEBI:29105"/>
        <note>catalytic</note>
    </ligand>
</feature>
<dbReference type="GO" id="GO:0071586">
    <property type="term" value="P:CAAX-box protein processing"/>
    <property type="evidence" value="ECO:0007669"/>
    <property type="project" value="InterPro"/>
</dbReference>
<feature type="transmembrane region" description="Helical" evidence="9">
    <location>
        <begin position="41"/>
        <end position="59"/>
    </location>
</feature>
<feature type="transmembrane region" description="Helical" evidence="9">
    <location>
        <begin position="113"/>
        <end position="140"/>
    </location>
</feature>
<keyword evidence="2 7" id="KW-0479">Metal-binding</keyword>
<evidence type="ECO:0000256" key="4">
    <source>
        <dbReference type="ARBA" id="ARBA00022833"/>
    </source>
</evidence>
<dbReference type="PANTHER" id="PTHR10120">
    <property type="entry name" value="CAAX PRENYL PROTEASE 1"/>
    <property type="match status" value="1"/>
</dbReference>
<dbReference type="EMBL" id="NBIU01000014">
    <property type="protein sequence ID" value="PZT48087.1"/>
    <property type="molecule type" value="Genomic_DNA"/>
</dbReference>
<keyword evidence="13" id="KW-1185">Reference proteome</keyword>
<comment type="similarity">
    <text evidence="8">Belongs to the peptidase M48 family.</text>
</comment>
<dbReference type="Proteomes" id="UP000249746">
    <property type="component" value="Unassembled WGS sequence"/>
</dbReference>
<proteinExistence type="inferred from homology"/>
<evidence type="ECO:0000259" key="10">
    <source>
        <dbReference type="Pfam" id="PF01435"/>
    </source>
</evidence>
<dbReference type="InterPro" id="IPR027057">
    <property type="entry name" value="CAXX_Prtase_1"/>
</dbReference>
<evidence type="ECO:0000259" key="11">
    <source>
        <dbReference type="Pfam" id="PF16491"/>
    </source>
</evidence>
<evidence type="ECO:0000256" key="6">
    <source>
        <dbReference type="PIRSR" id="PIRSR627057-1"/>
    </source>
</evidence>
<dbReference type="GO" id="GO:0046872">
    <property type="term" value="F:metal ion binding"/>
    <property type="evidence" value="ECO:0007669"/>
    <property type="project" value="UniProtKB-KW"/>
</dbReference>
<feature type="transmembrane region" description="Helical" evidence="9">
    <location>
        <begin position="262"/>
        <end position="283"/>
    </location>
</feature>
<dbReference type="PRINTS" id="PR01692">
    <property type="entry name" value="LIPOCALINIMR"/>
</dbReference>
<feature type="domain" description="CAAX prenyl protease 1 N-terminal" evidence="11">
    <location>
        <begin position="15"/>
        <end position="175"/>
    </location>
</feature>
<comment type="cofactor">
    <cofactor evidence="7 8">
        <name>Zn(2+)</name>
        <dbReference type="ChEBI" id="CHEBI:29105"/>
    </cofactor>
    <text evidence="7 8">Binds 1 zinc ion per subunit.</text>
</comment>
<name>A0A2W6MUF1_9HELI</name>
<evidence type="ECO:0000256" key="7">
    <source>
        <dbReference type="PIRSR" id="PIRSR627057-2"/>
    </source>
</evidence>
<dbReference type="Pfam" id="PF01435">
    <property type="entry name" value="Peptidase_M48"/>
    <property type="match status" value="1"/>
</dbReference>
<evidence type="ECO:0000313" key="13">
    <source>
        <dbReference type="Proteomes" id="UP000249746"/>
    </source>
</evidence>
<evidence type="ECO:0000256" key="1">
    <source>
        <dbReference type="ARBA" id="ARBA00022670"/>
    </source>
</evidence>
<accession>A0A2W6MUF1</accession>
<keyword evidence="5 8" id="KW-0482">Metalloprotease</keyword>
<feature type="transmembrane region" description="Helical" evidence="9">
    <location>
        <begin position="146"/>
        <end position="165"/>
    </location>
</feature>
<organism evidence="12 13">
    <name type="scientific">Helicobacter valdiviensis</name>
    <dbReference type="NCBI Taxonomy" id="1458358"/>
    <lineage>
        <taxon>Bacteria</taxon>
        <taxon>Pseudomonadati</taxon>
        <taxon>Campylobacterota</taxon>
        <taxon>Epsilonproteobacteria</taxon>
        <taxon>Campylobacterales</taxon>
        <taxon>Helicobacteraceae</taxon>
        <taxon>Helicobacter</taxon>
    </lineage>
</organism>
<sequence length="385" mass="43605">MQLNFLSKEKNKPAYILPANDFIKAANYAIIKEKISLFENILDLFLLGFWLLFGLNFLQSQLDSLNASSPLLCSVLFVLIFLLFQSLISLPFSAYKTLVVDKKFGFAKGGLKLFIIDTLKSFMLLIIIGGALLFAFVFIISNITNWWLYALLLSVTLILATNLLYPTLIAPLFNKFTPLEDEDLKQSIQDLLKKVGFHSSGVFVMDASKRDGRLNAYFAGFGKTKRVVLFDTLIEKISKNSLLAVLGHELGHFKHNDIYKMIGFMVVLLSILFFTIGNLPYGIFSLANLESSPHIFIIFLLLFSNLIGFYFMPIFSFFSCKNEFNADKFGAQLTSNEDLAKALLVLVKENNSFPLSHPLYMRFYYSHPPLMARLIALNCEKMALS</sequence>
<dbReference type="CDD" id="cd07343">
    <property type="entry name" value="M48A_Zmpste24p_like"/>
    <property type="match status" value="1"/>
</dbReference>
<feature type="active site" description="Proton donor" evidence="6">
    <location>
        <position position="327"/>
    </location>
</feature>
<comment type="caution">
    <text evidence="12">The sequence shown here is derived from an EMBL/GenBank/DDBJ whole genome shotgun (WGS) entry which is preliminary data.</text>
</comment>
<evidence type="ECO:0000256" key="5">
    <source>
        <dbReference type="ARBA" id="ARBA00023049"/>
    </source>
</evidence>